<evidence type="ECO:0000259" key="9">
    <source>
        <dbReference type="PROSITE" id="PS52029"/>
    </source>
</evidence>
<keyword evidence="4 7" id="KW-0133">Cell shape</keyword>
<evidence type="ECO:0000256" key="3">
    <source>
        <dbReference type="ARBA" id="ARBA00022679"/>
    </source>
</evidence>
<dbReference type="Gene3D" id="2.40.440.10">
    <property type="entry name" value="L,D-transpeptidase catalytic domain-like"/>
    <property type="match status" value="1"/>
</dbReference>
<evidence type="ECO:0000256" key="7">
    <source>
        <dbReference type="PROSITE-ProRule" id="PRU01373"/>
    </source>
</evidence>
<gene>
    <name evidence="10" type="ORF">SAMN06296065_105195</name>
</gene>
<dbReference type="PROSITE" id="PS51257">
    <property type="entry name" value="PROKAR_LIPOPROTEIN"/>
    <property type="match status" value="1"/>
</dbReference>
<evidence type="ECO:0000256" key="2">
    <source>
        <dbReference type="ARBA" id="ARBA00005992"/>
    </source>
</evidence>
<dbReference type="PANTHER" id="PTHR30582:SF30">
    <property type="entry name" value="BLR4375 PROTEIN"/>
    <property type="match status" value="1"/>
</dbReference>
<keyword evidence="5 7" id="KW-0573">Peptidoglycan synthesis</keyword>
<dbReference type="InterPro" id="IPR036366">
    <property type="entry name" value="PGBDSf"/>
</dbReference>
<dbReference type="Gene3D" id="1.10.101.10">
    <property type="entry name" value="PGBD-like superfamily/PGBD"/>
    <property type="match status" value="1"/>
</dbReference>
<comment type="caution">
    <text evidence="10">The sequence shown here is derived from an EMBL/GenBank/DDBJ whole genome shotgun (WGS) entry which is preliminary data.</text>
</comment>
<dbReference type="Proteomes" id="UP001157910">
    <property type="component" value="Unassembled WGS sequence"/>
</dbReference>
<comment type="similarity">
    <text evidence="2">Belongs to the YkuD family.</text>
</comment>
<feature type="region of interest" description="Disordered" evidence="8">
    <location>
        <begin position="245"/>
        <end position="264"/>
    </location>
</feature>
<reference evidence="10 11" key="1">
    <citation type="submission" date="2017-05" db="EMBL/GenBank/DDBJ databases">
        <authorList>
            <person name="Varghese N."/>
            <person name="Submissions S."/>
        </authorList>
    </citation>
    <scope>NUCLEOTIDE SEQUENCE [LARGE SCALE GENOMIC DNA]</scope>
    <source>
        <strain evidence="10 11">SM16</strain>
    </source>
</reference>
<dbReference type="InterPro" id="IPR038063">
    <property type="entry name" value="Transpep_catalytic_dom"/>
</dbReference>
<dbReference type="EMBL" id="FXUI01000005">
    <property type="protein sequence ID" value="SMP69906.1"/>
    <property type="molecule type" value="Genomic_DNA"/>
</dbReference>
<evidence type="ECO:0000256" key="1">
    <source>
        <dbReference type="ARBA" id="ARBA00004752"/>
    </source>
</evidence>
<dbReference type="CDD" id="cd16913">
    <property type="entry name" value="YkuD_like"/>
    <property type="match status" value="1"/>
</dbReference>
<feature type="active site" description="Nucleophile" evidence="7">
    <location>
        <position position="308"/>
    </location>
</feature>
<evidence type="ECO:0000256" key="5">
    <source>
        <dbReference type="ARBA" id="ARBA00022984"/>
    </source>
</evidence>
<evidence type="ECO:0000256" key="8">
    <source>
        <dbReference type="SAM" id="MobiDB-lite"/>
    </source>
</evidence>
<dbReference type="SUPFAM" id="SSF47090">
    <property type="entry name" value="PGBD-like"/>
    <property type="match status" value="1"/>
</dbReference>
<evidence type="ECO:0000256" key="6">
    <source>
        <dbReference type="ARBA" id="ARBA00023316"/>
    </source>
</evidence>
<organism evidence="10 11">
    <name type="scientific">Novosphingobium panipatense</name>
    <dbReference type="NCBI Taxonomy" id="428991"/>
    <lineage>
        <taxon>Bacteria</taxon>
        <taxon>Pseudomonadati</taxon>
        <taxon>Pseudomonadota</taxon>
        <taxon>Alphaproteobacteria</taxon>
        <taxon>Sphingomonadales</taxon>
        <taxon>Sphingomonadaceae</taxon>
        <taxon>Novosphingobium</taxon>
    </lineage>
</organism>
<dbReference type="InterPro" id="IPR002477">
    <property type="entry name" value="Peptidoglycan-bd-like"/>
</dbReference>
<keyword evidence="6 7" id="KW-0961">Cell wall biogenesis/degradation</keyword>
<keyword evidence="3" id="KW-0808">Transferase</keyword>
<keyword evidence="10" id="KW-0449">Lipoprotein</keyword>
<proteinExistence type="inferred from homology"/>
<dbReference type="InterPro" id="IPR005490">
    <property type="entry name" value="LD_TPept_cat_dom"/>
</dbReference>
<dbReference type="RefSeq" id="WP_283406167.1">
    <property type="nucleotide sequence ID" value="NZ_FXUI01000005.1"/>
</dbReference>
<keyword evidence="11" id="KW-1185">Reference proteome</keyword>
<accession>A0ABY1QI89</accession>
<evidence type="ECO:0000256" key="4">
    <source>
        <dbReference type="ARBA" id="ARBA00022960"/>
    </source>
</evidence>
<comment type="pathway">
    <text evidence="1 7">Cell wall biogenesis; peptidoglycan biosynthesis.</text>
</comment>
<sequence>MKRLVPLSLSCFILLASCGRTEEPRPGQSRRADTLTFADAPGGGETEAADSLPMRAQVALDRMGFSPGVIDGAQSPLYSMALRGFQEARGLPVTGTLDAVTQEALFKGQGSTATSLVIIPDAFAKGVLVPKLQAGVAEQAPSEQPGHRSLTEALAERFHTTPETLVALNGRGTRIGAGSIVRVPAIAKVAPAAAEEDGRGWMETLQKLGVAAAQPQAARVVVHTSERYLRAYDARGTLIAQFPITTGSAHDPLPTQGRSKQPGEEEIHLAAGPNGPVGVVRMDLPGEHHSIHGAADPQAIARREGHGCVRLTNWDAARLAQMVHTDTEVIFQA</sequence>
<dbReference type="PROSITE" id="PS52029">
    <property type="entry name" value="LD_TPASE"/>
    <property type="match status" value="1"/>
</dbReference>
<feature type="domain" description="L,D-TPase catalytic" evidence="9">
    <location>
        <begin position="218"/>
        <end position="332"/>
    </location>
</feature>
<feature type="active site" description="Proton donor/acceptor" evidence="7">
    <location>
        <position position="292"/>
    </location>
</feature>
<dbReference type="InterPro" id="IPR036365">
    <property type="entry name" value="PGBD-like_sf"/>
</dbReference>
<evidence type="ECO:0000313" key="10">
    <source>
        <dbReference type="EMBL" id="SMP69906.1"/>
    </source>
</evidence>
<evidence type="ECO:0000313" key="11">
    <source>
        <dbReference type="Proteomes" id="UP001157910"/>
    </source>
</evidence>
<dbReference type="PANTHER" id="PTHR30582">
    <property type="entry name" value="L,D-TRANSPEPTIDASE"/>
    <property type="match status" value="1"/>
</dbReference>
<protein>
    <submittedName>
        <fullName evidence="10">Lipoprotein-anchoring transpeptidase ErfK/SrfK</fullName>
    </submittedName>
</protein>
<dbReference type="Pfam" id="PF03734">
    <property type="entry name" value="YkuD"/>
    <property type="match status" value="1"/>
</dbReference>
<dbReference type="Pfam" id="PF01471">
    <property type="entry name" value="PG_binding_1"/>
    <property type="match status" value="1"/>
</dbReference>
<name>A0ABY1QI89_9SPHN</name>
<dbReference type="InterPro" id="IPR050979">
    <property type="entry name" value="LD-transpeptidase"/>
</dbReference>
<dbReference type="SUPFAM" id="SSF141523">
    <property type="entry name" value="L,D-transpeptidase catalytic domain-like"/>
    <property type="match status" value="1"/>
</dbReference>